<accession>A0ABY7KR97</accession>
<organism evidence="1 2">
    <name type="scientific">Streptomyces cinnabarinus</name>
    <dbReference type="NCBI Taxonomy" id="67287"/>
    <lineage>
        <taxon>Bacteria</taxon>
        <taxon>Bacillati</taxon>
        <taxon>Actinomycetota</taxon>
        <taxon>Actinomycetes</taxon>
        <taxon>Kitasatosporales</taxon>
        <taxon>Streptomycetaceae</taxon>
        <taxon>Streptomyces</taxon>
    </lineage>
</organism>
<dbReference type="InterPro" id="IPR046300">
    <property type="entry name" value="DUF6415"/>
</dbReference>
<gene>
    <name evidence="1" type="ORF">STRCI_008536</name>
</gene>
<protein>
    <submittedName>
        <fullName evidence="1">DUF6415 family natural product biosynthesis protein</fullName>
    </submittedName>
</protein>
<evidence type="ECO:0000313" key="2">
    <source>
        <dbReference type="Proteomes" id="UP001164439"/>
    </source>
</evidence>
<dbReference type="Pfam" id="PF19979">
    <property type="entry name" value="DUF6415"/>
    <property type="match status" value="1"/>
</dbReference>
<name>A0ABY7KR97_9ACTN</name>
<sequence length="44" mass="4741">MQLLIPEIEQAAARLPGDGVPRCVALACVREARGTVAADERHTR</sequence>
<dbReference type="EMBL" id="CP114413">
    <property type="protein sequence ID" value="WAZ26874.1"/>
    <property type="molecule type" value="Genomic_DNA"/>
</dbReference>
<dbReference type="Proteomes" id="UP001164439">
    <property type="component" value="Chromosome"/>
</dbReference>
<reference evidence="1" key="1">
    <citation type="submission" date="2022-12" db="EMBL/GenBank/DDBJ databases">
        <authorList>
            <person name="Ruckert C."/>
            <person name="Busche T."/>
            <person name="Kalinowski J."/>
            <person name="Wittmann C."/>
        </authorList>
    </citation>
    <scope>NUCLEOTIDE SEQUENCE</scope>
    <source>
        <strain evidence="1">DSM 40467</strain>
    </source>
</reference>
<proteinExistence type="predicted"/>
<evidence type="ECO:0000313" key="1">
    <source>
        <dbReference type="EMBL" id="WAZ26874.1"/>
    </source>
</evidence>
<keyword evidence="2" id="KW-1185">Reference proteome</keyword>
<dbReference type="RefSeq" id="WP_269664360.1">
    <property type="nucleotide sequence ID" value="NZ_CP114413.1"/>
</dbReference>